<evidence type="ECO:0000313" key="6">
    <source>
        <dbReference type="EMBL" id="KAK6520767.1"/>
    </source>
</evidence>
<accession>A0AAN8PRJ4</accession>
<dbReference type="PANTHER" id="PTHR10237:SF14">
    <property type="entry name" value="MYND-TYPE DOMAIN-CONTAINING PROTEIN"/>
    <property type="match status" value="1"/>
</dbReference>
<dbReference type="EMBL" id="JAVHJM010000001">
    <property type="protein sequence ID" value="KAK6520767.1"/>
    <property type="molecule type" value="Genomic_DNA"/>
</dbReference>
<evidence type="ECO:0000259" key="5">
    <source>
        <dbReference type="PROSITE" id="PS50865"/>
    </source>
</evidence>
<dbReference type="PANTHER" id="PTHR10237">
    <property type="entry name" value="DEFORMED EPIDERMAL AUTOREGULATORY FACTOR 1 HOMOLOG SUPPRESSIN"/>
    <property type="match status" value="1"/>
</dbReference>
<dbReference type="InterPro" id="IPR024119">
    <property type="entry name" value="TF_DEAF-1"/>
</dbReference>
<protein>
    <recommendedName>
        <fullName evidence="5">MYND-type domain-containing protein</fullName>
    </recommendedName>
</protein>
<reference evidence="6 7" key="1">
    <citation type="submission" date="2019-10" db="EMBL/GenBank/DDBJ databases">
        <authorList>
            <person name="Palmer J.M."/>
        </authorList>
    </citation>
    <scope>NUCLEOTIDE SEQUENCE [LARGE SCALE GENOMIC DNA]</scope>
    <source>
        <strain evidence="6 7">TWF506</strain>
    </source>
</reference>
<evidence type="ECO:0000313" key="7">
    <source>
        <dbReference type="Proteomes" id="UP001307849"/>
    </source>
</evidence>
<dbReference type="AlphaFoldDB" id="A0AAN8PRJ4"/>
<gene>
    <name evidence="6" type="ORF">TWF506_001013</name>
</gene>
<proteinExistence type="predicted"/>
<dbReference type="InterPro" id="IPR002893">
    <property type="entry name" value="Znf_MYND"/>
</dbReference>
<dbReference type="Gene3D" id="6.10.140.2220">
    <property type="match status" value="1"/>
</dbReference>
<name>A0AAN8PRJ4_9PEZI</name>
<dbReference type="PROSITE" id="PS01360">
    <property type="entry name" value="ZF_MYND_1"/>
    <property type="match status" value="1"/>
</dbReference>
<dbReference type="Pfam" id="PF01753">
    <property type="entry name" value="zf-MYND"/>
    <property type="match status" value="1"/>
</dbReference>
<evidence type="ECO:0000256" key="2">
    <source>
        <dbReference type="ARBA" id="ARBA00022771"/>
    </source>
</evidence>
<evidence type="ECO:0000256" key="1">
    <source>
        <dbReference type="ARBA" id="ARBA00022723"/>
    </source>
</evidence>
<dbReference type="SUPFAM" id="SSF144232">
    <property type="entry name" value="HIT/MYND zinc finger-like"/>
    <property type="match status" value="1"/>
</dbReference>
<dbReference type="PROSITE" id="PS50865">
    <property type="entry name" value="ZF_MYND_2"/>
    <property type="match status" value="1"/>
</dbReference>
<organism evidence="6 7">
    <name type="scientific">Arthrobotrys conoides</name>
    <dbReference type="NCBI Taxonomy" id="74498"/>
    <lineage>
        <taxon>Eukaryota</taxon>
        <taxon>Fungi</taxon>
        <taxon>Dikarya</taxon>
        <taxon>Ascomycota</taxon>
        <taxon>Pezizomycotina</taxon>
        <taxon>Orbiliomycetes</taxon>
        <taxon>Orbiliales</taxon>
        <taxon>Orbiliaceae</taxon>
        <taxon>Arthrobotrys</taxon>
    </lineage>
</organism>
<comment type="caution">
    <text evidence="6">The sequence shown here is derived from an EMBL/GenBank/DDBJ whole genome shotgun (WGS) entry which is preliminary data.</text>
</comment>
<dbReference type="GO" id="GO:0005634">
    <property type="term" value="C:nucleus"/>
    <property type="evidence" value="ECO:0007669"/>
    <property type="project" value="TreeGrafter"/>
</dbReference>
<keyword evidence="2 4" id="KW-0863">Zinc-finger</keyword>
<keyword evidence="1" id="KW-0479">Metal-binding</keyword>
<evidence type="ECO:0000256" key="4">
    <source>
        <dbReference type="PROSITE-ProRule" id="PRU00134"/>
    </source>
</evidence>
<dbReference type="GO" id="GO:0000981">
    <property type="term" value="F:DNA-binding transcription factor activity, RNA polymerase II-specific"/>
    <property type="evidence" value="ECO:0007669"/>
    <property type="project" value="TreeGrafter"/>
</dbReference>
<sequence length="219" mass="24921">MNRVIPPYGQKGYLESKLAPDDSCVICNKHPANTCKQCQSIWYCSKTCQKSDWPSHKLLCKPFTNQEPRPSPDHKRAILFPADEEKPRLIWVFCERNSDPWEISDHMHTEDYIPADTPPGYARADYNPITNRRLGSGFSTQRLNDGYTILFQFRDGFSIDGSAINQSVLTAIGRSGQTPGYIWCGPVIAIREPEANFCGDVNLGDFRHIIDFLITYNRS</sequence>
<dbReference type="Proteomes" id="UP001307849">
    <property type="component" value="Unassembled WGS sequence"/>
</dbReference>
<keyword evidence="7" id="KW-1185">Reference proteome</keyword>
<dbReference type="GO" id="GO:0008270">
    <property type="term" value="F:zinc ion binding"/>
    <property type="evidence" value="ECO:0007669"/>
    <property type="project" value="UniProtKB-KW"/>
</dbReference>
<evidence type="ECO:0000256" key="3">
    <source>
        <dbReference type="ARBA" id="ARBA00022833"/>
    </source>
</evidence>
<feature type="domain" description="MYND-type" evidence="5">
    <location>
        <begin position="24"/>
        <end position="60"/>
    </location>
</feature>
<keyword evidence="3" id="KW-0862">Zinc</keyword>